<protein>
    <submittedName>
        <fullName evidence="1">Uncharacterized protein</fullName>
    </submittedName>
</protein>
<sequence>MVDQNSLRNPVAELESQVQRMMELLGQPPESPPAALFLLVDTLRSRVGTLKKIVGELPKMVDKRLTLVVEEVSILTDDLKVDSMQSEVNLLNRVVG</sequence>
<evidence type="ECO:0000313" key="1">
    <source>
        <dbReference type="EMBL" id="KAL0420234.1"/>
    </source>
</evidence>
<proteinExistence type="predicted"/>
<reference evidence="1" key="2">
    <citation type="journal article" date="2024" name="Plant">
        <title>Genomic evolution and insights into agronomic trait innovations of Sesamum species.</title>
        <authorList>
            <person name="Miao H."/>
            <person name="Wang L."/>
            <person name="Qu L."/>
            <person name="Liu H."/>
            <person name="Sun Y."/>
            <person name="Le M."/>
            <person name="Wang Q."/>
            <person name="Wei S."/>
            <person name="Zheng Y."/>
            <person name="Lin W."/>
            <person name="Duan Y."/>
            <person name="Cao H."/>
            <person name="Xiong S."/>
            <person name="Wang X."/>
            <person name="Wei L."/>
            <person name="Li C."/>
            <person name="Ma Q."/>
            <person name="Ju M."/>
            <person name="Zhao R."/>
            <person name="Li G."/>
            <person name="Mu C."/>
            <person name="Tian Q."/>
            <person name="Mei H."/>
            <person name="Zhang T."/>
            <person name="Gao T."/>
            <person name="Zhang H."/>
        </authorList>
    </citation>
    <scope>NUCLEOTIDE SEQUENCE</scope>
    <source>
        <strain evidence="1">KEN1</strain>
    </source>
</reference>
<dbReference type="AlphaFoldDB" id="A0AAW2USK5"/>
<gene>
    <name evidence="1" type="ORF">Slati_3046300</name>
</gene>
<name>A0AAW2USK5_9LAMI</name>
<reference evidence="1" key="1">
    <citation type="submission" date="2020-06" db="EMBL/GenBank/DDBJ databases">
        <authorList>
            <person name="Li T."/>
            <person name="Hu X."/>
            <person name="Zhang T."/>
            <person name="Song X."/>
            <person name="Zhang H."/>
            <person name="Dai N."/>
            <person name="Sheng W."/>
            <person name="Hou X."/>
            <person name="Wei L."/>
        </authorList>
    </citation>
    <scope>NUCLEOTIDE SEQUENCE</scope>
    <source>
        <strain evidence="1">KEN1</strain>
        <tissue evidence="1">Leaf</tissue>
    </source>
</reference>
<comment type="caution">
    <text evidence="1">The sequence shown here is derived from an EMBL/GenBank/DDBJ whole genome shotgun (WGS) entry which is preliminary data.</text>
</comment>
<dbReference type="EMBL" id="JACGWN010000011">
    <property type="protein sequence ID" value="KAL0420234.1"/>
    <property type="molecule type" value="Genomic_DNA"/>
</dbReference>
<accession>A0AAW2USK5</accession>
<organism evidence="1">
    <name type="scientific">Sesamum latifolium</name>
    <dbReference type="NCBI Taxonomy" id="2727402"/>
    <lineage>
        <taxon>Eukaryota</taxon>
        <taxon>Viridiplantae</taxon>
        <taxon>Streptophyta</taxon>
        <taxon>Embryophyta</taxon>
        <taxon>Tracheophyta</taxon>
        <taxon>Spermatophyta</taxon>
        <taxon>Magnoliopsida</taxon>
        <taxon>eudicotyledons</taxon>
        <taxon>Gunneridae</taxon>
        <taxon>Pentapetalae</taxon>
        <taxon>asterids</taxon>
        <taxon>lamiids</taxon>
        <taxon>Lamiales</taxon>
        <taxon>Pedaliaceae</taxon>
        <taxon>Sesamum</taxon>
    </lineage>
</organism>